<dbReference type="Proteomes" id="UP000000260">
    <property type="component" value="Chromosome"/>
</dbReference>
<dbReference type="KEGG" id="esa:ESA_04337"/>
<accession>A7MGC6</accession>
<dbReference type="AlphaFoldDB" id="A7MGC6"/>
<name>A7MGC6_CROS8</name>
<keyword evidence="2" id="KW-1185">Reference proteome</keyword>
<reference evidence="1 2" key="1">
    <citation type="journal article" date="2010" name="PLoS ONE">
        <title>Genome sequence of Cronobacter sakazakii BAA-894 and comparative genomic hybridization analysis with other Cronobacter species.</title>
        <authorList>
            <person name="Kucerova E."/>
            <person name="Clifton S.W."/>
            <person name="Xia X.Q."/>
            <person name="Long F."/>
            <person name="Porwollik S."/>
            <person name="Fulton L."/>
            <person name="Fronick C."/>
            <person name="Minx P."/>
            <person name="Kyung K."/>
            <person name="Warren W."/>
            <person name="Fulton R."/>
            <person name="Feng D."/>
            <person name="Wollam A."/>
            <person name="Shah N."/>
            <person name="Bhonagiri V."/>
            <person name="Nash W.E."/>
            <person name="Hallsworth-Pepin K."/>
            <person name="Wilson R.K."/>
            <person name="McClelland M."/>
            <person name="Forsythe S.J."/>
        </authorList>
    </citation>
    <scope>NUCLEOTIDE SEQUENCE [LARGE SCALE GENOMIC DNA]</scope>
    <source>
        <strain evidence="1 2">ATCC BAA-894</strain>
    </source>
</reference>
<protein>
    <submittedName>
        <fullName evidence="1">Uncharacterized protein</fullName>
    </submittedName>
</protein>
<organism evidence="1 2">
    <name type="scientific">Cronobacter sakazakii (strain ATCC BAA-894)</name>
    <name type="common">Enterobacter sakazakii</name>
    <dbReference type="NCBI Taxonomy" id="290339"/>
    <lineage>
        <taxon>Bacteria</taxon>
        <taxon>Pseudomonadati</taxon>
        <taxon>Pseudomonadota</taxon>
        <taxon>Gammaproteobacteria</taxon>
        <taxon>Enterobacterales</taxon>
        <taxon>Enterobacteriaceae</taxon>
        <taxon>Cronobacter</taxon>
    </lineage>
</organism>
<sequence>MFRICYKSHPLNPHFVTVSAFLKKIIFSVKTKTGGGSHRINRLLRIRVRLWLAKRLFSHFTLTSRKGVIFTA</sequence>
<dbReference type="EMBL" id="CP000783">
    <property type="protein sequence ID" value="ABU79516.1"/>
    <property type="molecule type" value="Genomic_DNA"/>
</dbReference>
<gene>
    <name evidence="1" type="ordered locus">ESA_04337</name>
</gene>
<dbReference type="HOGENOM" id="CLU_2715598_0_0_6"/>
<proteinExistence type="predicted"/>
<evidence type="ECO:0000313" key="2">
    <source>
        <dbReference type="Proteomes" id="UP000000260"/>
    </source>
</evidence>
<evidence type="ECO:0000313" key="1">
    <source>
        <dbReference type="EMBL" id="ABU79516.1"/>
    </source>
</evidence>